<proteinExistence type="predicted"/>
<name>A0A7Y6A094_9CELL</name>
<dbReference type="RefSeq" id="WP_175346415.1">
    <property type="nucleotide sequence ID" value="NZ_JABMCI010000052.1"/>
</dbReference>
<dbReference type="AlphaFoldDB" id="A0A7Y6A094"/>
<protein>
    <submittedName>
        <fullName evidence="1">Uncharacterized protein</fullName>
    </submittedName>
</protein>
<reference evidence="1 2" key="1">
    <citation type="submission" date="2020-05" db="EMBL/GenBank/DDBJ databases">
        <title>Genome Sequencing of Type Strains.</title>
        <authorList>
            <person name="Lemaire J.F."/>
            <person name="Inderbitzin P."/>
            <person name="Gregorio O.A."/>
            <person name="Collins S.B."/>
            <person name="Wespe N."/>
            <person name="Knight-Connoni V."/>
        </authorList>
    </citation>
    <scope>NUCLEOTIDE SEQUENCE [LARGE SCALE GENOMIC DNA]</scope>
    <source>
        <strain evidence="1 2">ATCC 25174</strain>
    </source>
</reference>
<gene>
    <name evidence="1" type="ORF">HP550_04630</name>
</gene>
<sequence length="73" mass="8391">MSDLTSREAFEAMRCFLAQFNEREPPERRETIEQILSWTEFQADGGTFDPAQWHDWEAAVASAIGRLRSPTSD</sequence>
<accession>A0A7Y6A094</accession>
<keyword evidence="2" id="KW-1185">Reference proteome</keyword>
<dbReference type="EMBL" id="JABMCI010000052">
    <property type="protein sequence ID" value="NUU16530.1"/>
    <property type="molecule type" value="Genomic_DNA"/>
</dbReference>
<dbReference type="Proteomes" id="UP000565724">
    <property type="component" value="Unassembled WGS sequence"/>
</dbReference>
<comment type="caution">
    <text evidence="1">The sequence shown here is derived from an EMBL/GenBank/DDBJ whole genome shotgun (WGS) entry which is preliminary data.</text>
</comment>
<organism evidence="1 2">
    <name type="scientific">Cellulomonas humilata</name>
    <dbReference type="NCBI Taxonomy" id="144055"/>
    <lineage>
        <taxon>Bacteria</taxon>
        <taxon>Bacillati</taxon>
        <taxon>Actinomycetota</taxon>
        <taxon>Actinomycetes</taxon>
        <taxon>Micrococcales</taxon>
        <taxon>Cellulomonadaceae</taxon>
        <taxon>Cellulomonas</taxon>
    </lineage>
</organism>
<evidence type="ECO:0000313" key="2">
    <source>
        <dbReference type="Proteomes" id="UP000565724"/>
    </source>
</evidence>
<evidence type="ECO:0000313" key="1">
    <source>
        <dbReference type="EMBL" id="NUU16530.1"/>
    </source>
</evidence>